<accession>A0AA45WXT0</accession>
<feature type="domain" description="ATPase BadF/BadG/BcrA/BcrD type" evidence="5">
    <location>
        <begin position="4"/>
        <end position="250"/>
    </location>
</feature>
<dbReference type="Gene3D" id="3.30.420.40">
    <property type="match status" value="2"/>
</dbReference>
<dbReference type="NCBIfam" id="TIGR00241">
    <property type="entry name" value="CoA_E_activ"/>
    <property type="match status" value="1"/>
</dbReference>
<dbReference type="PANTHER" id="PTHR32329:SF2">
    <property type="entry name" value="BIFUNCTIONAL PROTEIN [INCLUDES 2-HYDROXYACYL-COA DEHYDRATASE (N-TER) AND ITS ACTIVATOR DOMAIN (C_TERM)"/>
    <property type="match status" value="1"/>
</dbReference>
<organism evidence="6 7">
    <name type="scientific">Anoxynatronum buryatiense</name>
    <dbReference type="NCBI Taxonomy" id="489973"/>
    <lineage>
        <taxon>Bacteria</taxon>
        <taxon>Bacillati</taxon>
        <taxon>Bacillota</taxon>
        <taxon>Clostridia</taxon>
        <taxon>Eubacteriales</taxon>
        <taxon>Clostridiaceae</taxon>
        <taxon>Anoxynatronum</taxon>
    </lineage>
</organism>
<keyword evidence="2" id="KW-0479">Metal-binding</keyword>
<evidence type="ECO:0000256" key="3">
    <source>
        <dbReference type="ARBA" id="ARBA00023004"/>
    </source>
</evidence>
<sequence length="262" mass="27689">MYAVGIDIGSTVTKGVLMTDGIVTGTHRLPTGWSPRETGRRVLADLLARHQVCPGEVQQIVATGYGRQTMEEAHRKITEITCHARGAYHINAAVRTVLDIGGQDSKVVRLGDRGQVVDFIMNDKCAAGTGRFLQVMATQMEVDVSQLEELAAEAKPVQLNNMCTVFAESEVVGLLASGASKASIAAGLLTSVASKICTQAQRVGVVEDVFFSGGLAEIGYLKKVIQEKLGVPVHQSHLAQYTGAIGAALSGMASLEPAGKEQ</sequence>
<dbReference type="InterPro" id="IPR051805">
    <property type="entry name" value="Dehydratase_Activator_Redct"/>
</dbReference>
<comment type="cofactor">
    <cofactor evidence="1">
        <name>[4Fe-4S] cluster</name>
        <dbReference type="ChEBI" id="CHEBI:49883"/>
    </cofactor>
</comment>
<protein>
    <submittedName>
        <fullName evidence="6">CoA-substrate-specific enzyme activase, putative</fullName>
    </submittedName>
</protein>
<gene>
    <name evidence="6" type="ORF">SAMN06296020_108111</name>
</gene>
<evidence type="ECO:0000256" key="4">
    <source>
        <dbReference type="ARBA" id="ARBA00023014"/>
    </source>
</evidence>
<evidence type="ECO:0000313" key="7">
    <source>
        <dbReference type="Proteomes" id="UP001158066"/>
    </source>
</evidence>
<dbReference type="Proteomes" id="UP001158066">
    <property type="component" value="Unassembled WGS sequence"/>
</dbReference>
<dbReference type="InterPro" id="IPR008275">
    <property type="entry name" value="CoA_E_activase_dom"/>
</dbReference>
<reference evidence="6" key="1">
    <citation type="submission" date="2017-05" db="EMBL/GenBank/DDBJ databases">
        <authorList>
            <person name="Varghese N."/>
            <person name="Submissions S."/>
        </authorList>
    </citation>
    <scope>NUCLEOTIDE SEQUENCE</scope>
    <source>
        <strain evidence="6">Su22</strain>
    </source>
</reference>
<dbReference type="Pfam" id="PF01869">
    <property type="entry name" value="BcrAD_BadFG"/>
    <property type="match status" value="1"/>
</dbReference>
<dbReference type="CDD" id="cd24036">
    <property type="entry name" value="ASKHA_NBD_BcrAD_BadFG_HgdC_HadI"/>
    <property type="match status" value="1"/>
</dbReference>
<proteinExistence type="predicted"/>
<name>A0AA45WXT0_9CLOT</name>
<comment type="caution">
    <text evidence="6">The sequence shown here is derived from an EMBL/GenBank/DDBJ whole genome shotgun (WGS) entry which is preliminary data.</text>
</comment>
<dbReference type="GO" id="GO:0046872">
    <property type="term" value="F:metal ion binding"/>
    <property type="evidence" value="ECO:0007669"/>
    <property type="project" value="UniProtKB-KW"/>
</dbReference>
<evidence type="ECO:0000313" key="6">
    <source>
        <dbReference type="EMBL" id="SMP60342.1"/>
    </source>
</evidence>
<evidence type="ECO:0000256" key="1">
    <source>
        <dbReference type="ARBA" id="ARBA00001966"/>
    </source>
</evidence>
<dbReference type="SUPFAM" id="SSF53067">
    <property type="entry name" value="Actin-like ATPase domain"/>
    <property type="match status" value="1"/>
</dbReference>
<keyword evidence="3" id="KW-0408">Iron</keyword>
<dbReference type="AlphaFoldDB" id="A0AA45WXT0"/>
<dbReference type="GO" id="GO:0051536">
    <property type="term" value="F:iron-sulfur cluster binding"/>
    <property type="evidence" value="ECO:0007669"/>
    <property type="project" value="UniProtKB-KW"/>
</dbReference>
<evidence type="ECO:0000256" key="2">
    <source>
        <dbReference type="ARBA" id="ARBA00022723"/>
    </source>
</evidence>
<dbReference type="EMBL" id="FXUF01000008">
    <property type="protein sequence ID" value="SMP60342.1"/>
    <property type="molecule type" value="Genomic_DNA"/>
</dbReference>
<dbReference type="InterPro" id="IPR002731">
    <property type="entry name" value="ATPase_BadF"/>
</dbReference>
<keyword evidence="7" id="KW-1185">Reference proteome</keyword>
<dbReference type="InterPro" id="IPR043129">
    <property type="entry name" value="ATPase_NBD"/>
</dbReference>
<dbReference type="PANTHER" id="PTHR32329">
    <property type="entry name" value="BIFUNCTIONAL PROTEIN [INCLUDES 2-HYDROXYACYL-COA DEHYDRATASE (N-TER) AND ITS ACTIVATOR DOMAIN (C_TERM)-RELATED"/>
    <property type="match status" value="1"/>
</dbReference>
<evidence type="ECO:0000259" key="5">
    <source>
        <dbReference type="Pfam" id="PF01869"/>
    </source>
</evidence>
<keyword evidence="4" id="KW-0411">Iron-sulfur</keyword>